<comment type="domain">
    <text evidence="13">The VLRF1 domain mediates binding to the 60S ribosomal subunit.</text>
</comment>
<dbReference type="Pfam" id="PF18716">
    <property type="entry name" value="VATC"/>
    <property type="match status" value="1"/>
</dbReference>
<keyword evidence="3 13" id="KW-0963">Cytoplasm</keyword>
<dbReference type="InterPro" id="IPR036770">
    <property type="entry name" value="Ankyrin_rpt-contain_sf"/>
</dbReference>
<keyword evidence="4 13" id="KW-0540">Nuclease</keyword>
<evidence type="ECO:0000256" key="13">
    <source>
        <dbReference type="PROSITE-ProRule" id="PRU01389"/>
    </source>
</evidence>
<keyword evidence="7 13" id="KW-0255">Endonuclease</keyword>
<dbReference type="Proteomes" id="UP001516023">
    <property type="component" value="Unassembled WGS sequence"/>
</dbReference>
<feature type="compositionally biased region" description="Basic and acidic residues" evidence="14">
    <location>
        <begin position="11"/>
        <end position="24"/>
    </location>
</feature>
<dbReference type="GO" id="GO:0008270">
    <property type="term" value="F:zinc ion binding"/>
    <property type="evidence" value="ECO:0007669"/>
    <property type="project" value="UniProtKB-KW"/>
</dbReference>
<comment type="subcellular location">
    <subcellularLocation>
        <location evidence="1">Cytoplasm</location>
    </subcellularLocation>
</comment>
<keyword evidence="9 13" id="KW-0378">Hydrolase</keyword>
<dbReference type="GO" id="GO:0004519">
    <property type="term" value="F:endonuclease activity"/>
    <property type="evidence" value="ECO:0007669"/>
    <property type="project" value="UniProtKB-KW"/>
</dbReference>
<feature type="region of interest" description="Disordered" evidence="14">
    <location>
        <begin position="83"/>
        <end position="169"/>
    </location>
</feature>
<evidence type="ECO:0000256" key="6">
    <source>
        <dbReference type="ARBA" id="ARBA00022737"/>
    </source>
</evidence>
<evidence type="ECO:0000256" key="7">
    <source>
        <dbReference type="ARBA" id="ARBA00022759"/>
    </source>
</evidence>
<evidence type="ECO:0000256" key="3">
    <source>
        <dbReference type="ARBA" id="ARBA00022490"/>
    </source>
</evidence>
<sequence length="695" mass="76247">MGINSGGLITKHLDNTRQLPDKHQTTPTITMSSHPFYSPEIRTSLLSIVQADRSSTSTLSSPPLAANPAVDDRSAAAFGAAIRGKRRAGSDSGSSVSASGSKSYSSSSSSSSASDRDQDGSDDADATRDDAPAIIPRAANEPRRTAGRNTNKRSNNKRCKDETLSKASAPSVVLPLPTDSQLALHVPTVLLPNRYLRDNPHVSSVAGRLLTAWEALHGQKPARTKENPTIVIVLLQSGRFASAVYSLTNNSNNNSSNNDRRCPAMTMLAHKTSTRYTIRKGQGGSQSNFDQAKSKAKSMGAQLRREGERQLRNDVLNTWKEWKTLGLVDRCEIAFVSCPKGMRRDYLAAASLALLEKGDERWRNIPLDVGRPTLEAVGAVMECVFRCHVREMTDEEKKRVFLSIEEQEVGDNAKLEQEGTPHCDGGQDETTALTSLNQLQQQQLPTAPPYTPLHDAVIDGNLCRLTELLNILDQSETQDAETPSHEQSFDIDTQAGPDLQTPLHLASSSTHENAPVIVNALLLRGRANPCAIDARGRPPYFLASSDKLRETFRLARGELGEDYCAWDNGAKVGPALTAEDVELKKAKELEKKRRQRARQKEKKAAEKAAQLEAAAKLQREEEEKKQVEDAKRVRDGLKPKTTTATNVCDFCQTVAKGKRRSQMFQRLEYAYCSTECVKRHQRELAAAAALARMGN</sequence>
<dbReference type="AlphaFoldDB" id="A0ABD3P792"/>
<dbReference type="Gene3D" id="1.25.40.20">
    <property type="entry name" value="Ankyrin repeat-containing domain"/>
    <property type="match status" value="1"/>
</dbReference>
<dbReference type="EMBL" id="JABMIG020000248">
    <property type="protein sequence ID" value="KAL3783912.1"/>
    <property type="molecule type" value="Genomic_DNA"/>
</dbReference>
<protein>
    <recommendedName>
        <fullName evidence="15">VLRF1 domain-containing protein</fullName>
    </recommendedName>
</protein>
<feature type="region of interest" description="Disordered" evidence="14">
    <location>
        <begin position="612"/>
        <end position="631"/>
    </location>
</feature>
<name>A0ABD3P792_9STRA</name>
<evidence type="ECO:0000256" key="9">
    <source>
        <dbReference type="ARBA" id="ARBA00022801"/>
    </source>
</evidence>
<evidence type="ECO:0000256" key="5">
    <source>
        <dbReference type="ARBA" id="ARBA00022723"/>
    </source>
</evidence>
<dbReference type="PROSITE" id="PS52044">
    <property type="entry name" value="VLRF1"/>
    <property type="match status" value="1"/>
</dbReference>
<dbReference type="InterPro" id="IPR041540">
    <property type="entry name" value="VATC"/>
</dbReference>
<comment type="caution">
    <text evidence="16">The sequence shown here is derived from an EMBL/GenBank/DDBJ whole genome shotgun (WGS) entry which is preliminary data.</text>
</comment>
<feature type="compositionally biased region" description="Basic and acidic residues" evidence="14">
    <location>
        <begin position="114"/>
        <end position="131"/>
    </location>
</feature>
<evidence type="ECO:0000313" key="17">
    <source>
        <dbReference type="Proteomes" id="UP001516023"/>
    </source>
</evidence>
<keyword evidence="5" id="KW-0479">Metal-binding</keyword>
<dbReference type="SUPFAM" id="SSF48403">
    <property type="entry name" value="Ankyrin repeat"/>
    <property type="match status" value="1"/>
</dbReference>
<dbReference type="GO" id="GO:0005737">
    <property type="term" value="C:cytoplasm"/>
    <property type="evidence" value="ECO:0007669"/>
    <property type="project" value="UniProtKB-SubCell"/>
</dbReference>
<dbReference type="Pfam" id="PF18826">
    <property type="entry name" value="bVLRF1"/>
    <property type="match status" value="1"/>
</dbReference>
<evidence type="ECO:0000256" key="12">
    <source>
        <dbReference type="ARBA" id="ARBA00023054"/>
    </source>
</evidence>
<dbReference type="PANTHER" id="PTHR16036">
    <property type="entry name" value="ANKYRIN REPEAT AND ZINC FINGER DOMAIN-CONTAINING PROTEIN 1"/>
    <property type="match status" value="1"/>
</dbReference>
<keyword evidence="12" id="KW-0175">Coiled coil</keyword>
<evidence type="ECO:0000256" key="2">
    <source>
        <dbReference type="ARBA" id="ARBA00009262"/>
    </source>
</evidence>
<evidence type="ECO:0000259" key="15">
    <source>
        <dbReference type="PROSITE" id="PS52044"/>
    </source>
</evidence>
<proteinExistence type="inferred from homology"/>
<reference evidence="16 17" key="1">
    <citation type="journal article" date="2020" name="G3 (Bethesda)">
        <title>Improved Reference Genome for Cyclotella cryptica CCMP332, a Model for Cell Wall Morphogenesis, Salinity Adaptation, and Lipid Production in Diatoms (Bacillariophyta).</title>
        <authorList>
            <person name="Roberts W.R."/>
            <person name="Downey K.M."/>
            <person name="Ruck E.C."/>
            <person name="Traller J.C."/>
            <person name="Alverson A.J."/>
        </authorList>
    </citation>
    <scope>NUCLEOTIDE SEQUENCE [LARGE SCALE GENOMIC DNA]</scope>
    <source>
        <strain evidence="16 17">CCMP332</strain>
    </source>
</reference>
<dbReference type="Pfam" id="PF00023">
    <property type="entry name" value="Ank"/>
    <property type="match status" value="1"/>
</dbReference>
<evidence type="ECO:0000313" key="16">
    <source>
        <dbReference type="EMBL" id="KAL3783912.1"/>
    </source>
</evidence>
<keyword evidence="11" id="KW-0040">ANK repeat</keyword>
<comment type="similarity">
    <text evidence="2 13">Belongs to the ANKZF1/VMS1 family.</text>
</comment>
<evidence type="ECO:0000256" key="1">
    <source>
        <dbReference type="ARBA" id="ARBA00004496"/>
    </source>
</evidence>
<dbReference type="InterPro" id="IPR002110">
    <property type="entry name" value="Ankyrin_rpt"/>
</dbReference>
<gene>
    <name evidence="16" type="ORF">HJC23_007650</name>
</gene>
<feature type="region of interest" description="Disordered" evidence="14">
    <location>
        <begin position="1"/>
        <end position="35"/>
    </location>
</feature>
<feature type="active site" evidence="13">
    <location>
        <position position="286"/>
    </location>
</feature>
<dbReference type="GO" id="GO:0016787">
    <property type="term" value="F:hydrolase activity"/>
    <property type="evidence" value="ECO:0007669"/>
    <property type="project" value="UniProtKB-KW"/>
</dbReference>
<evidence type="ECO:0000256" key="11">
    <source>
        <dbReference type="ARBA" id="ARBA00023043"/>
    </source>
</evidence>
<evidence type="ECO:0000256" key="14">
    <source>
        <dbReference type="SAM" id="MobiDB-lite"/>
    </source>
</evidence>
<dbReference type="InterPro" id="IPR041175">
    <property type="entry name" value="VLRF1/Vms1"/>
</dbReference>
<keyword evidence="6" id="KW-0677">Repeat</keyword>
<feature type="compositionally biased region" description="Polar residues" evidence="14">
    <location>
        <begin position="25"/>
        <end position="35"/>
    </location>
</feature>
<feature type="domain" description="VLRF1" evidence="15">
    <location>
        <begin position="226"/>
        <end position="387"/>
    </location>
</feature>
<dbReference type="PANTHER" id="PTHR16036:SF2">
    <property type="entry name" value="TRNA ENDONUCLEASE ANKZF1"/>
    <property type="match status" value="1"/>
</dbReference>
<feature type="compositionally biased region" description="Basic and acidic residues" evidence="14">
    <location>
        <begin position="617"/>
        <end position="631"/>
    </location>
</feature>
<accession>A0ABD3P792</accession>
<evidence type="ECO:0000256" key="4">
    <source>
        <dbReference type="ARBA" id="ARBA00022722"/>
    </source>
</evidence>
<keyword evidence="8" id="KW-0863">Zinc-finger</keyword>
<keyword evidence="10" id="KW-0862">Zinc</keyword>
<feature type="compositionally biased region" description="Low complexity" evidence="14">
    <location>
        <begin position="90"/>
        <end position="113"/>
    </location>
</feature>
<organism evidence="16 17">
    <name type="scientific">Cyclotella cryptica</name>
    <dbReference type="NCBI Taxonomy" id="29204"/>
    <lineage>
        <taxon>Eukaryota</taxon>
        <taxon>Sar</taxon>
        <taxon>Stramenopiles</taxon>
        <taxon>Ochrophyta</taxon>
        <taxon>Bacillariophyta</taxon>
        <taxon>Coscinodiscophyceae</taxon>
        <taxon>Thalassiosirophycidae</taxon>
        <taxon>Stephanodiscales</taxon>
        <taxon>Stephanodiscaceae</taxon>
        <taxon>Cyclotella</taxon>
    </lineage>
</organism>
<evidence type="ECO:0000256" key="10">
    <source>
        <dbReference type="ARBA" id="ARBA00022833"/>
    </source>
</evidence>
<keyword evidence="17" id="KW-1185">Reference proteome</keyword>
<evidence type="ECO:0000256" key="8">
    <source>
        <dbReference type="ARBA" id="ARBA00022771"/>
    </source>
</evidence>
<dbReference type="InterPro" id="IPR047139">
    <property type="entry name" value="ANKZ1/VMS1"/>
</dbReference>